<comment type="caution">
    <text evidence="1">The sequence shown here is derived from an EMBL/GenBank/DDBJ whole genome shotgun (WGS) entry which is preliminary data.</text>
</comment>
<organism evidence="1 2">
    <name type="scientific">Gossypium australe</name>
    <dbReference type="NCBI Taxonomy" id="47621"/>
    <lineage>
        <taxon>Eukaryota</taxon>
        <taxon>Viridiplantae</taxon>
        <taxon>Streptophyta</taxon>
        <taxon>Embryophyta</taxon>
        <taxon>Tracheophyta</taxon>
        <taxon>Spermatophyta</taxon>
        <taxon>Magnoliopsida</taxon>
        <taxon>eudicotyledons</taxon>
        <taxon>Gunneridae</taxon>
        <taxon>Pentapetalae</taxon>
        <taxon>rosids</taxon>
        <taxon>malvids</taxon>
        <taxon>Malvales</taxon>
        <taxon>Malvaceae</taxon>
        <taxon>Malvoideae</taxon>
        <taxon>Gossypium</taxon>
    </lineage>
</organism>
<accession>A0A5B6VKB0</accession>
<dbReference type="AlphaFoldDB" id="A0A5B6VKB0"/>
<name>A0A5B6VKB0_9ROSI</name>
<keyword evidence="2" id="KW-1185">Reference proteome</keyword>
<gene>
    <name evidence="1" type="ORF">EPI10_015354</name>
</gene>
<evidence type="ECO:0000313" key="2">
    <source>
        <dbReference type="Proteomes" id="UP000325315"/>
    </source>
</evidence>
<proteinExistence type="predicted"/>
<evidence type="ECO:0000313" key="1">
    <source>
        <dbReference type="EMBL" id="KAA3469582.1"/>
    </source>
</evidence>
<dbReference type="Proteomes" id="UP000325315">
    <property type="component" value="Unassembled WGS sequence"/>
</dbReference>
<reference evidence="2" key="1">
    <citation type="journal article" date="2019" name="Plant Biotechnol. J.">
        <title>Genome sequencing of the Australian wild diploid species Gossypium australe highlights disease resistance and delayed gland morphogenesis.</title>
        <authorList>
            <person name="Cai Y."/>
            <person name="Cai X."/>
            <person name="Wang Q."/>
            <person name="Wang P."/>
            <person name="Zhang Y."/>
            <person name="Cai C."/>
            <person name="Xu Y."/>
            <person name="Wang K."/>
            <person name="Zhou Z."/>
            <person name="Wang C."/>
            <person name="Geng S."/>
            <person name="Li B."/>
            <person name="Dong Q."/>
            <person name="Hou Y."/>
            <person name="Wang H."/>
            <person name="Ai P."/>
            <person name="Liu Z."/>
            <person name="Yi F."/>
            <person name="Sun M."/>
            <person name="An G."/>
            <person name="Cheng J."/>
            <person name="Zhang Y."/>
            <person name="Shi Q."/>
            <person name="Xie Y."/>
            <person name="Shi X."/>
            <person name="Chang Y."/>
            <person name="Huang F."/>
            <person name="Chen Y."/>
            <person name="Hong S."/>
            <person name="Mi L."/>
            <person name="Sun Q."/>
            <person name="Zhang L."/>
            <person name="Zhou B."/>
            <person name="Peng R."/>
            <person name="Zhang X."/>
            <person name="Liu F."/>
        </authorList>
    </citation>
    <scope>NUCLEOTIDE SEQUENCE [LARGE SCALE GENOMIC DNA]</scope>
    <source>
        <strain evidence="2">cv. PA1801</strain>
    </source>
</reference>
<dbReference type="EMBL" id="SMMG02000006">
    <property type="protein sequence ID" value="KAA3469582.1"/>
    <property type="molecule type" value="Genomic_DNA"/>
</dbReference>
<protein>
    <submittedName>
        <fullName evidence="1">Uncharacterized protein</fullName>
    </submittedName>
</protein>
<sequence>MRTGVAGKYASYLKLNLEVAKKLNLKNLRANEDLPTSLRLMEGCEYDVELAPLRDNTTITQIKHHNGK</sequence>